<gene>
    <name evidence="5" type="ORF">CTI12_AA196780</name>
</gene>
<evidence type="ECO:0000256" key="2">
    <source>
        <dbReference type="ARBA" id="ARBA00022574"/>
    </source>
</evidence>
<reference evidence="5 6" key="1">
    <citation type="journal article" date="2018" name="Mol. Plant">
        <title>The genome of Artemisia annua provides insight into the evolution of Asteraceae family and artemisinin biosynthesis.</title>
        <authorList>
            <person name="Shen Q."/>
            <person name="Zhang L."/>
            <person name="Liao Z."/>
            <person name="Wang S."/>
            <person name="Yan T."/>
            <person name="Shi P."/>
            <person name="Liu M."/>
            <person name="Fu X."/>
            <person name="Pan Q."/>
            <person name="Wang Y."/>
            <person name="Lv Z."/>
            <person name="Lu X."/>
            <person name="Zhang F."/>
            <person name="Jiang W."/>
            <person name="Ma Y."/>
            <person name="Chen M."/>
            <person name="Hao X."/>
            <person name="Li L."/>
            <person name="Tang Y."/>
            <person name="Lv G."/>
            <person name="Zhou Y."/>
            <person name="Sun X."/>
            <person name="Brodelius P.E."/>
            <person name="Rose J.K.C."/>
            <person name="Tang K."/>
        </authorList>
    </citation>
    <scope>NUCLEOTIDE SEQUENCE [LARGE SCALE GENOMIC DNA]</scope>
    <source>
        <strain evidence="6">cv. Huhao1</strain>
        <tissue evidence="5">Leaf</tissue>
    </source>
</reference>
<evidence type="ECO:0000256" key="4">
    <source>
        <dbReference type="PROSITE-ProRule" id="PRU00221"/>
    </source>
</evidence>
<dbReference type="InterPro" id="IPR001680">
    <property type="entry name" value="WD40_rpt"/>
</dbReference>
<evidence type="ECO:0000313" key="5">
    <source>
        <dbReference type="EMBL" id="PWA80424.1"/>
    </source>
</evidence>
<dbReference type="GO" id="GO:0042254">
    <property type="term" value="P:ribosome biogenesis"/>
    <property type="evidence" value="ECO:0007669"/>
    <property type="project" value="UniProtKB-KW"/>
</dbReference>
<name>A0A2U1P3S8_ARTAN</name>
<organism evidence="5 6">
    <name type="scientific">Artemisia annua</name>
    <name type="common">Sweet wormwood</name>
    <dbReference type="NCBI Taxonomy" id="35608"/>
    <lineage>
        <taxon>Eukaryota</taxon>
        <taxon>Viridiplantae</taxon>
        <taxon>Streptophyta</taxon>
        <taxon>Embryophyta</taxon>
        <taxon>Tracheophyta</taxon>
        <taxon>Spermatophyta</taxon>
        <taxon>Magnoliopsida</taxon>
        <taxon>eudicotyledons</taxon>
        <taxon>Gunneridae</taxon>
        <taxon>Pentapetalae</taxon>
        <taxon>asterids</taxon>
        <taxon>campanulids</taxon>
        <taxon>Asterales</taxon>
        <taxon>Asteraceae</taxon>
        <taxon>Asteroideae</taxon>
        <taxon>Anthemideae</taxon>
        <taxon>Artemisiinae</taxon>
        <taxon>Artemisia</taxon>
    </lineage>
</organism>
<dbReference type="InterPro" id="IPR015943">
    <property type="entry name" value="WD40/YVTN_repeat-like_dom_sf"/>
</dbReference>
<dbReference type="PRINTS" id="PR00320">
    <property type="entry name" value="GPROTEINBRPT"/>
</dbReference>
<dbReference type="STRING" id="35608.A0A2U1P3S8"/>
<evidence type="ECO:0000256" key="3">
    <source>
        <dbReference type="ARBA" id="ARBA00022737"/>
    </source>
</evidence>
<comment type="caution">
    <text evidence="5">The sequence shown here is derived from an EMBL/GenBank/DDBJ whole genome shotgun (WGS) entry which is preliminary data.</text>
</comment>
<dbReference type="InterPro" id="IPR051959">
    <property type="entry name" value="PAK1-Kinase_Regulator"/>
</dbReference>
<dbReference type="SUPFAM" id="SSF50978">
    <property type="entry name" value="WD40 repeat-like"/>
    <property type="match status" value="1"/>
</dbReference>
<dbReference type="PANTHER" id="PTHR44675:SF1">
    <property type="entry name" value="P21-ACTIVATED PROTEIN KINASE-INTERACTING PROTEIN 1"/>
    <property type="match status" value="1"/>
</dbReference>
<dbReference type="EMBL" id="PKPP01001724">
    <property type="protein sequence ID" value="PWA80424.1"/>
    <property type="molecule type" value="Genomic_DNA"/>
</dbReference>
<dbReference type="SMART" id="SM00320">
    <property type="entry name" value="WD40"/>
    <property type="match status" value="4"/>
</dbReference>
<dbReference type="Proteomes" id="UP000245207">
    <property type="component" value="Unassembled WGS sequence"/>
</dbReference>
<keyword evidence="1" id="KW-0690">Ribosome biogenesis</keyword>
<dbReference type="InterPro" id="IPR020472">
    <property type="entry name" value="WD40_PAC1"/>
</dbReference>
<dbReference type="OrthoDB" id="308449at2759"/>
<keyword evidence="2 4" id="KW-0853">WD repeat</keyword>
<dbReference type="PROSITE" id="PS50082">
    <property type="entry name" value="WD_REPEATS_2"/>
    <property type="match status" value="2"/>
</dbReference>
<dbReference type="InterPro" id="IPR036322">
    <property type="entry name" value="WD40_repeat_dom_sf"/>
</dbReference>
<feature type="repeat" description="WD" evidence="4">
    <location>
        <begin position="35"/>
        <end position="74"/>
    </location>
</feature>
<evidence type="ECO:0000313" key="6">
    <source>
        <dbReference type="Proteomes" id="UP000245207"/>
    </source>
</evidence>
<feature type="repeat" description="WD" evidence="4">
    <location>
        <begin position="256"/>
        <end position="272"/>
    </location>
</feature>
<dbReference type="PANTHER" id="PTHR44675">
    <property type="entry name" value="PAK1 INTERACTING PROTEIN 1"/>
    <property type="match status" value="1"/>
</dbReference>
<dbReference type="Gene3D" id="2.130.10.10">
    <property type="entry name" value="YVTN repeat-like/Quinoprotein amine dehydrogenase"/>
    <property type="match status" value="3"/>
</dbReference>
<sequence>MSLVAGSYERFIWGFKLKALKHSTESLTLTPIFTFPSHLSPIKSVAVAGSFAASGSSDDTIKIYDLTTSQEIGSLNDPTSTVTSLALYSPSSLSSAFPRNMFAGMDDGFVSFYDADPFVHLKSVKVHKKGVNDICVHNSGKLLLSVGKDGCLGMVNLVRGRRSFFCRIGKEASLVEYDCGGEKFFMGVEEKVSVHESENAKLNGLLYTGGEDRNVTAWDKVSGKVAYCIEDAHSARVKGIVVLSKIDGNSEEDPFLVASASSDGIIKVWDVRMATKDKPTPLAEANTKSRLTCLAGSSVKCKFLRLVLSFAFFPVAE</sequence>
<accession>A0A2U1P3S8</accession>
<proteinExistence type="predicted"/>
<evidence type="ECO:0000256" key="1">
    <source>
        <dbReference type="ARBA" id="ARBA00022517"/>
    </source>
</evidence>
<dbReference type="AlphaFoldDB" id="A0A2U1P3S8"/>
<dbReference type="Pfam" id="PF00400">
    <property type="entry name" value="WD40"/>
    <property type="match status" value="3"/>
</dbReference>
<keyword evidence="6" id="KW-1185">Reference proteome</keyword>
<keyword evidence="3" id="KW-0677">Repeat</keyword>
<protein>
    <submittedName>
        <fullName evidence="5">Transducin/WD40 repeat-like superfamily protein</fullName>
    </submittedName>
</protein>